<evidence type="ECO:0000256" key="1">
    <source>
        <dbReference type="SAM" id="MobiDB-lite"/>
    </source>
</evidence>
<gene>
    <name evidence="2" type="ORF">FEM03_18125</name>
</gene>
<comment type="caution">
    <text evidence="2">The sequence shown here is derived from an EMBL/GenBank/DDBJ whole genome shotgun (WGS) entry which is preliminary data.</text>
</comment>
<feature type="compositionally biased region" description="Basic and acidic residues" evidence="1">
    <location>
        <begin position="24"/>
        <end position="66"/>
    </location>
</feature>
<evidence type="ECO:0000313" key="2">
    <source>
        <dbReference type="EMBL" id="TLD69290.1"/>
    </source>
</evidence>
<keyword evidence="3" id="KW-1185">Reference proteome</keyword>
<name>A0A5R8KAF0_9BACT</name>
<dbReference type="Proteomes" id="UP000306196">
    <property type="component" value="Unassembled WGS sequence"/>
</dbReference>
<evidence type="ECO:0000313" key="3">
    <source>
        <dbReference type="Proteomes" id="UP000306196"/>
    </source>
</evidence>
<dbReference type="AlphaFoldDB" id="A0A5R8KAF0"/>
<protein>
    <recommendedName>
        <fullName evidence="4">DUF3106 domain-containing protein</fullName>
    </recommendedName>
</protein>
<organism evidence="2 3">
    <name type="scientific">Phragmitibacter flavus</name>
    <dbReference type="NCBI Taxonomy" id="2576071"/>
    <lineage>
        <taxon>Bacteria</taxon>
        <taxon>Pseudomonadati</taxon>
        <taxon>Verrucomicrobiota</taxon>
        <taxon>Verrucomicrobiia</taxon>
        <taxon>Verrucomicrobiales</taxon>
        <taxon>Verrucomicrobiaceae</taxon>
        <taxon>Phragmitibacter</taxon>
    </lineage>
</organism>
<proteinExistence type="predicted"/>
<evidence type="ECO:0008006" key="4">
    <source>
        <dbReference type="Google" id="ProtNLM"/>
    </source>
</evidence>
<dbReference type="EMBL" id="VAUV01000014">
    <property type="protein sequence ID" value="TLD69290.1"/>
    <property type="molecule type" value="Genomic_DNA"/>
</dbReference>
<sequence length="210" mass="23833">MLWLLLGLLPVSGQEGGPPPNQKPWDRGEKGPGDRDRDRDRGPGEGGPERRGGRDRGDMFRNLSESERKQVREAFEKVWVRPEVEAARERLKEANDDYRKVMEAAMMQVDPEVVKLLEKSRPKPPPLPDVNDPEFARKVMDRLRFEGLHRGDREGRLHERVMGSPAVADLVKRLLEAPPEKRAELWGQLKEAYQRGARDVLPGPAGPKGE</sequence>
<reference evidence="2 3" key="1">
    <citation type="submission" date="2019-05" db="EMBL/GenBank/DDBJ databases">
        <title>Verrucobacter flavum gen. nov., sp. nov. a new member of the family Verrucomicrobiaceae.</title>
        <authorList>
            <person name="Szuroczki S."/>
            <person name="Abbaszade G."/>
            <person name="Szabo A."/>
            <person name="Felfoldi T."/>
            <person name="Schumann P."/>
            <person name="Boka K."/>
            <person name="Keki Z."/>
            <person name="Toumi M."/>
            <person name="Toth E."/>
        </authorList>
    </citation>
    <scope>NUCLEOTIDE SEQUENCE [LARGE SCALE GENOMIC DNA]</scope>
    <source>
        <strain evidence="2 3">MG-N-17</strain>
    </source>
</reference>
<feature type="region of interest" description="Disordered" evidence="1">
    <location>
        <begin position="9"/>
        <end position="66"/>
    </location>
</feature>
<accession>A0A5R8KAF0</accession>